<feature type="transmembrane region" description="Helical" evidence="8">
    <location>
        <begin position="164"/>
        <end position="188"/>
    </location>
</feature>
<dbReference type="GO" id="GO:0004930">
    <property type="term" value="F:G protein-coupled receptor activity"/>
    <property type="evidence" value="ECO:0007669"/>
    <property type="project" value="UniProtKB-KW"/>
</dbReference>
<evidence type="ECO:0000256" key="8">
    <source>
        <dbReference type="SAM" id="Phobius"/>
    </source>
</evidence>
<evidence type="ECO:0000259" key="9">
    <source>
        <dbReference type="PROSITE" id="PS50262"/>
    </source>
</evidence>
<dbReference type="InterPro" id="IPR017452">
    <property type="entry name" value="GPCR_Rhodpsn_7TM"/>
</dbReference>
<keyword evidence="11" id="KW-1185">Reference proteome</keyword>
<dbReference type="AlphaFoldDB" id="A0AAV2IKH6"/>
<dbReference type="PROSITE" id="PS50262">
    <property type="entry name" value="G_PROTEIN_RECEP_F1_2"/>
    <property type="match status" value="1"/>
</dbReference>
<gene>
    <name evidence="10" type="ORF">GSLYS_00020000001</name>
</gene>
<keyword evidence="5 8" id="KW-0472">Membrane</keyword>
<dbReference type="Proteomes" id="UP001497497">
    <property type="component" value="Unassembled WGS sequence"/>
</dbReference>
<feature type="transmembrane region" description="Helical" evidence="8">
    <location>
        <begin position="249"/>
        <end position="271"/>
    </location>
</feature>
<organism evidence="10 11">
    <name type="scientific">Lymnaea stagnalis</name>
    <name type="common">Great pond snail</name>
    <name type="synonym">Helix stagnalis</name>
    <dbReference type="NCBI Taxonomy" id="6523"/>
    <lineage>
        <taxon>Eukaryota</taxon>
        <taxon>Metazoa</taxon>
        <taxon>Spiralia</taxon>
        <taxon>Lophotrochozoa</taxon>
        <taxon>Mollusca</taxon>
        <taxon>Gastropoda</taxon>
        <taxon>Heterobranchia</taxon>
        <taxon>Euthyneura</taxon>
        <taxon>Panpulmonata</taxon>
        <taxon>Hygrophila</taxon>
        <taxon>Lymnaeoidea</taxon>
        <taxon>Lymnaeidae</taxon>
        <taxon>Lymnaea</taxon>
    </lineage>
</organism>
<evidence type="ECO:0000256" key="7">
    <source>
        <dbReference type="ARBA" id="ARBA00023224"/>
    </source>
</evidence>
<feature type="transmembrane region" description="Helical" evidence="8">
    <location>
        <begin position="20"/>
        <end position="45"/>
    </location>
</feature>
<feature type="domain" description="G-protein coupled receptors family 1 profile" evidence="9">
    <location>
        <begin position="4"/>
        <end position="308"/>
    </location>
</feature>
<dbReference type="Gene3D" id="1.20.1070.10">
    <property type="entry name" value="Rhodopsin 7-helix transmembrane proteins"/>
    <property type="match status" value="1"/>
</dbReference>
<accession>A0AAV2IKH6</accession>
<keyword evidence="3 8" id="KW-1133">Transmembrane helix</keyword>
<dbReference type="InterPro" id="IPR019430">
    <property type="entry name" value="7TM_GPCR_serpentine_rcpt_Srx"/>
</dbReference>
<feature type="non-terminal residue" evidence="10">
    <location>
        <position position="1"/>
    </location>
</feature>
<evidence type="ECO:0000256" key="3">
    <source>
        <dbReference type="ARBA" id="ARBA00022989"/>
    </source>
</evidence>
<keyword evidence="2 8" id="KW-0812">Transmembrane</keyword>
<dbReference type="PANTHER" id="PTHR24243">
    <property type="entry name" value="G-PROTEIN COUPLED RECEPTOR"/>
    <property type="match status" value="1"/>
</dbReference>
<reference evidence="10 11" key="1">
    <citation type="submission" date="2024-04" db="EMBL/GenBank/DDBJ databases">
        <authorList>
            <consortium name="Genoscope - CEA"/>
            <person name="William W."/>
        </authorList>
    </citation>
    <scope>NUCLEOTIDE SEQUENCE [LARGE SCALE GENOMIC DNA]</scope>
</reference>
<evidence type="ECO:0000256" key="6">
    <source>
        <dbReference type="ARBA" id="ARBA00023170"/>
    </source>
</evidence>
<sequence length="325" mass="36423">GVATNTASIVIFLRLGVKDSISVCFFLLSCSDLGGLLFVVPAIVFSSYVPTYPAESWWVDTSSVGLILIFYYLILFDTSQLITTFIAVQRCCCVVMPFTFKNTFTRSRALVTAAFIFAYCVATYTPLLAHQGLRPVFDAATNSTVLTFWASEDRQGYMSLVDKMSGMCLTTICQATIILCLLILAGSLRTSSRFRKSMTSSSSEISERKTFKKVNRVSGTQSAATTKKNRDVTKNVSGSRREIQAVQSATFVSVLFVLCNTPKVVLAYAFIVEPELGLYGRYQNIYYVVNILRNTVEYINVSLNILVYLRFNTRYRQSFFSCLYR</sequence>
<feature type="transmembrane region" description="Helical" evidence="8">
    <location>
        <begin position="109"/>
        <end position="129"/>
    </location>
</feature>
<feature type="transmembrane region" description="Helical" evidence="8">
    <location>
        <begin position="291"/>
        <end position="311"/>
    </location>
</feature>
<protein>
    <recommendedName>
        <fullName evidence="9">G-protein coupled receptors family 1 profile domain-containing protein</fullName>
    </recommendedName>
</protein>
<evidence type="ECO:0000256" key="5">
    <source>
        <dbReference type="ARBA" id="ARBA00023136"/>
    </source>
</evidence>
<keyword evidence="6" id="KW-0675">Receptor</keyword>
<dbReference type="GO" id="GO:0005886">
    <property type="term" value="C:plasma membrane"/>
    <property type="evidence" value="ECO:0007669"/>
    <property type="project" value="TreeGrafter"/>
</dbReference>
<dbReference type="SUPFAM" id="SSF81321">
    <property type="entry name" value="Family A G protein-coupled receptor-like"/>
    <property type="match status" value="1"/>
</dbReference>
<evidence type="ECO:0000256" key="4">
    <source>
        <dbReference type="ARBA" id="ARBA00023040"/>
    </source>
</evidence>
<evidence type="ECO:0000256" key="1">
    <source>
        <dbReference type="ARBA" id="ARBA00004141"/>
    </source>
</evidence>
<proteinExistence type="predicted"/>
<evidence type="ECO:0000313" key="11">
    <source>
        <dbReference type="Proteomes" id="UP001497497"/>
    </source>
</evidence>
<dbReference type="EMBL" id="CAXITT010000835">
    <property type="protein sequence ID" value="CAL1546623.1"/>
    <property type="molecule type" value="Genomic_DNA"/>
</dbReference>
<comment type="subcellular location">
    <subcellularLocation>
        <location evidence="1">Membrane</location>
        <topology evidence="1">Multi-pass membrane protein</topology>
    </subcellularLocation>
</comment>
<evidence type="ECO:0000313" key="10">
    <source>
        <dbReference type="EMBL" id="CAL1546623.1"/>
    </source>
</evidence>
<evidence type="ECO:0000256" key="2">
    <source>
        <dbReference type="ARBA" id="ARBA00022692"/>
    </source>
</evidence>
<dbReference type="PANTHER" id="PTHR24243:SF233">
    <property type="entry name" value="THYROTROPIN-RELEASING HORMONE RECEPTOR"/>
    <property type="match status" value="1"/>
</dbReference>
<keyword evidence="7" id="KW-0807">Transducer</keyword>
<keyword evidence="4" id="KW-0297">G-protein coupled receptor</keyword>
<dbReference type="Pfam" id="PF10328">
    <property type="entry name" value="7TM_GPCR_Srx"/>
    <property type="match status" value="1"/>
</dbReference>
<name>A0AAV2IKH6_LYMST</name>
<comment type="caution">
    <text evidence="10">The sequence shown here is derived from an EMBL/GenBank/DDBJ whole genome shotgun (WGS) entry which is preliminary data.</text>
</comment>